<feature type="region of interest" description="Disordered" evidence="3">
    <location>
        <begin position="128"/>
        <end position="185"/>
    </location>
</feature>
<dbReference type="Pfam" id="PF13879">
    <property type="entry name" value="Hmw_CFAP97"/>
    <property type="match status" value="1"/>
</dbReference>
<dbReference type="Proteomes" id="UP000001307">
    <property type="component" value="Unassembled WGS sequence"/>
</dbReference>
<feature type="region of interest" description="Disordered" evidence="3">
    <location>
        <begin position="226"/>
        <end position="307"/>
    </location>
</feature>
<proteinExistence type="inferred from homology"/>
<feature type="compositionally biased region" description="Basic and acidic residues" evidence="3">
    <location>
        <begin position="147"/>
        <end position="156"/>
    </location>
</feature>
<feature type="compositionally biased region" description="Polar residues" evidence="3">
    <location>
        <begin position="278"/>
        <end position="307"/>
    </location>
</feature>
<dbReference type="InterPro" id="IPR038791">
    <property type="entry name" value="Cfap97/Hemingway"/>
</dbReference>
<feature type="compositionally biased region" description="Basic and acidic residues" evidence="3">
    <location>
        <begin position="11"/>
        <end position="20"/>
    </location>
</feature>
<gene>
    <name evidence="4" type="ORF">GSOID_T00011386001</name>
</gene>
<name>E4WWW5_OIKDI</name>
<feature type="compositionally biased region" description="Low complexity" evidence="3">
    <location>
        <begin position="23"/>
        <end position="70"/>
    </location>
</feature>
<sequence length="384" mass="42029">MFLGKCSVASSKEKRYRTDDESTISAASSRSRTASESSMTSVSSKSTAASNASTVSKASSKSNASSATEAGDTASLVEHSETTSTKASTASLLDTSAADDLPVLNSARSEKSNSDATSVNSVRELAAAGDFGEQSLPMKETSISPVKKSEPEKEVTITKPMRPKSAHPSRARRTSTTSSTKSVNYQNSMNRSLDTEQHRQRMLLSTGKSSKDVSHLLEAVLVMDQKESQMENKPTNVMQPRMPSAKSRNSSFKQNERQREIQKENARLLSELTKNRRPQSATSLSGRSTRSARSINSAFSTASSTSRYSTNFTPIARNYHSKINRDREAKRIDQENLAFLRRLNSVKASPHIRTSRNAVTAAPALRSRPKIIRPTVTHTWQDGW</sequence>
<dbReference type="OrthoDB" id="515313at2759"/>
<dbReference type="InterPro" id="IPR029488">
    <property type="entry name" value="Hmw/CFAP97"/>
</dbReference>
<evidence type="ECO:0000256" key="1">
    <source>
        <dbReference type="ARBA" id="ARBA00008315"/>
    </source>
</evidence>
<dbReference type="EMBL" id="FN653018">
    <property type="protein sequence ID" value="CBY21857.1"/>
    <property type="molecule type" value="Genomic_DNA"/>
</dbReference>
<dbReference type="AlphaFoldDB" id="E4WWW5"/>
<evidence type="ECO:0000256" key="2">
    <source>
        <dbReference type="ARBA" id="ARBA00021424"/>
    </source>
</evidence>
<dbReference type="PANTHER" id="PTHR23035">
    <property type="entry name" value="CILIA- AND FLAGELLA-ASSOCIATED PROTEIN 97-RELATED"/>
    <property type="match status" value="1"/>
</dbReference>
<evidence type="ECO:0000313" key="5">
    <source>
        <dbReference type="Proteomes" id="UP000001307"/>
    </source>
</evidence>
<dbReference type="GO" id="GO:0007283">
    <property type="term" value="P:spermatogenesis"/>
    <property type="evidence" value="ECO:0007669"/>
    <property type="project" value="TreeGrafter"/>
</dbReference>
<evidence type="ECO:0000313" key="4">
    <source>
        <dbReference type="EMBL" id="CBY21857.1"/>
    </source>
</evidence>
<dbReference type="PANTHER" id="PTHR23035:SF1">
    <property type="entry name" value="CILIA- AND FLAGELLA-ASSOCIATED PROTEIN 97"/>
    <property type="match status" value="1"/>
</dbReference>
<keyword evidence="5" id="KW-1185">Reference proteome</keyword>
<reference evidence="4" key="1">
    <citation type="journal article" date="2010" name="Science">
        <title>Plasticity of animal genome architecture unmasked by rapid evolution of a pelagic tunicate.</title>
        <authorList>
            <person name="Denoeud F."/>
            <person name="Henriet S."/>
            <person name="Mungpakdee S."/>
            <person name="Aury J.M."/>
            <person name="Da Silva C."/>
            <person name="Brinkmann H."/>
            <person name="Mikhaleva J."/>
            <person name="Olsen L.C."/>
            <person name="Jubin C."/>
            <person name="Canestro C."/>
            <person name="Bouquet J.M."/>
            <person name="Danks G."/>
            <person name="Poulain J."/>
            <person name="Campsteijn C."/>
            <person name="Adamski M."/>
            <person name="Cross I."/>
            <person name="Yadetie F."/>
            <person name="Muffato M."/>
            <person name="Louis A."/>
            <person name="Butcher S."/>
            <person name="Tsagkogeorga G."/>
            <person name="Konrad A."/>
            <person name="Singh S."/>
            <person name="Jensen M.F."/>
            <person name="Cong E.H."/>
            <person name="Eikeseth-Otteraa H."/>
            <person name="Noel B."/>
            <person name="Anthouard V."/>
            <person name="Porcel B.M."/>
            <person name="Kachouri-Lafond R."/>
            <person name="Nishino A."/>
            <person name="Ugolini M."/>
            <person name="Chourrout P."/>
            <person name="Nishida H."/>
            <person name="Aasland R."/>
            <person name="Huzurbazar S."/>
            <person name="Westhof E."/>
            <person name="Delsuc F."/>
            <person name="Lehrach H."/>
            <person name="Reinhardt R."/>
            <person name="Weissenbach J."/>
            <person name="Roy S.W."/>
            <person name="Artiguenave F."/>
            <person name="Postlethwait J.H."/>
            <person name="Manak J.R."/>
            <person name="Thompson E.M."/>
            <person name="Jaillon O."/>
            <person name="Du Pasquier L."/>
            <person name="Boudinot P."/>
            <person name="Liberles D.A."/>
            <person name="Volff J.N."/>
            <person name="Philippe H."/>
            <person name="Lenhard B."/>
            <person name="Roest Crollius H."/>
            <person name="Wincker P."/>
            <person name="Chourrout D."/>
        </authorList>
    </citation>
    <scope>NUCLEOTIDE SEQUENCE [LARGE SCALE GENOMIC DNA]</scope>
</reference>
<comment type="similarity">
    <text evidence="1">Belongs to the CFAP97 family.</text>
</comment>
<feature type="compositionally biased region" description="Low complexity" evidence="3">
    <location>
        <begin position="82"/>
        <end position="97"/>
    </location>
</feature>
<evidence type="ECO:0000256" key="3">
    <source>
        <dbReference type="SAM" id="MobiDB-lite"/>
    </source>
</evidence>
<dbReference type="InParanoid" id="E4WWW5"/>
<feature type="compositionally biased region" description="Basic residues" evidence="3">
    <location>
        <begin position="161"/>
        <end position="173"/>
    </location>
</feature>
<feature type="compositionally biased region" description="Basic and acidic residues" evidence="3">
    <location>
        <begin position="254"/>
        <end position="266"/>
    </location>
</feature>
<organism evidence="4">
    <name type="scientific">Oikopleura dioica</name>
    <name type="common">Tunicate</name>
    <dbReference type="NCBI Taxonomy" id="34765"/>
    <lineage>
        <taxon>Eukaryota</taxon>
        <taxon>Metazoa</taxon>
        <taxon>Chordata</taxon>
        <taxon>Tunicata</taxon>
        <taxon>Appendicularia</taxon>
        <taxon>Copelata</taxon>
        <taxon>Oikopleuridae</taxon>
        <taxon>Oikopleura</taxon>
    </lineage>
</organism>
<feature type="region of interest" description="Disordered" evidence="3">
    <location>
        <begin position="1"/>
        <end position="97"/>
    </location>
</feature>
<protein>
    <recommendedName>
        <fullName evidence="2">Cilia- and flagella-associated protein 97</fullName>
    </recommendedName>
</protein>
<accession>E4WWW5</accession>